<gene>
    <name evidence="2" type="ORF">BCV71DRAFT_239822</name>
</gene>
<organism evidence="2 3">
    <name type="scientific">Rhizopus microsporus</name>
    <dbReference type="NCBI Taxonomy" id="58291"/>
    <lineage>
        <taxon>Eukaryota</taxon>
        <taxon>Fungi</taxon>
        <taxon>Fungi incertae sedis</taxon>
        <taxon>Mucoromycota</taxon>
        <taxon>Mucoromycotina</taxon>
        <taxon>Mucoromycetes</taxon>
        <taxon>Mucorales</taxon>
        <taxon>Mucorineae</taxon>
        <taxon>Rhizopodaceae</taxon>
        <taxon>Rhizopus</taxon>
    </lineage>
</organism>
<reference evidence="2 3" key="1">
    <citation type="journal article" date="2016" name="Proc. Natl. Acad. Sci. U.S.A.">
        <title>Lipid metabolic changes in an early divergent fungus govern the establishment of a mutualistic symbiosis with endobacteria.</title>
        <authorList>
            <person name="Lastovetsky O.A."/>
            <person name="Gaspar M.L."/>
            <person name="Mondo S.J."/>
            <person name="LaButti K.M."/>
            <person name="Sandor L."/>
            <person name="Grigoriev I.V."/>
            <person name="Henry S.A."/>
            <person name="Pawlowska T.E."/>
        </authorList>
    </citation>
    <scope>NUCLEOTIDE SEQUENCE [LARGE SCALE GENOMIC DNA]</scope>
    <source>
        <strain evidence="2 3">ATCC 11559</strain>
    </source>
</reference>
<feature type="region of interest" description="Disordered" evidence="1">
    <location>
        <begin position="1"/>
        <end position="52"/>
    </location>
</feature>
<dbReference type="EMBL" id="KV921605">
    <property type="protein sequence ID" value="ORE12794.1"/>
    <property type="molecule type" value="Genomic_DNA"/>
</dbReference>
<accession>A0A1X0RLE9</accession>
<evidence type="ECO:0000256" key="1">
    <source>
        <dbReference type="SAM" id="MobiDB-lite"/>
    </source>
</evidence>
<name>A0A1X0RLE9_RHIZD</name>
<feature type="compositionally biased region" description="Polar residues" evidence="1">
    <location>
        <begin position="1"/>
        <end position="16"/>
    </location>
</feature>
<dbReference type="AlphaFoldDB" id="A0A1X0RLE9"/>
<dbReference type="Proteomes" id="UP000242381">
    <property type="component" value="Unassembled WGS sequence"/>
</dbReference>
<protein>
    <submittedName>
        <fullName evidence="2">Uncharacterized protein</fullName>
    </submittedName>
</protein>
<evidence type="ECO:0000313" key="2">
    <source>
        <dbReference type="EMBL" id="ORE12794.1"/>
    </source>
</evidence>
<feature type="compositionally biased region" description="Basic and acidic residues" evidence="1">
    <location>
        <begin position="31"/>
        <end position="52"/>
    </location>
</feature>
<evidence type="ECO:0000313" key="3">
    <source>
        <dbReference type="Proteomes" id="UP000242381"/>
    </source>
</evidence>
<proteinExistence type="predicted"/>
<sequence length="165" mass="18572">MSLPDKSQTSKGSTTFKKQRKSISPAVPFEAEAKPSTKEHEIVTQSDDEHLEVTVPKEHGCEDNTSLNPNYMEISEHRKQLDQGEESLELVKDHSVNPLSTSTQALKIGTLQQEFIDIATYKAGACWHEQREKSAKCFKDIHKHCTTQQSINGFSENGSERLELD</sequence>